<organism evidence="10 11">
    <name type="scientific">Citrus sinensis</name>
    <name type="common">Sweet orange</name>
    <name type="synonym">Citrus aurantium var. sinensis</name>
    <dbReference type="NCBI Taxonomy" id="2711"/>
    <lineage>
        <taxon>Eukaryota</taxon>
        <taxon>Viridiplantae</taxon>
        <taxon>Streptophyta</taxon>
        <taxon>Embryophyta</taxon>
        <taxon>Tracheophyta</taxon>
        <taxon>Spermatophyta</taxon>
        <taxon>Magnoliopsida</taxon>
        <taxon>eudicotyledons</taxon>
        <taxon>Gunneridae</taxon>
        <taxon>Pentapetalae</taxon>
        <taxon>rosids</taxon>
        <taxon>malvids</taxon>
        <taxon>Sapindales</taxon>
        <taxon>Rutaceae</taxon>
        <taxon>Aurantioideae</taxon>
        <taxon>Citrus</taxon>
    </lineage>
</organism>
<accession>A0A067DXL8</accession>
<dbReference type="GO" id="GO:0016020">
    <property type="term" value="C:membrane"/>
    <property type="evidence" value="ECO:0007669"/>
    <property type="project" value="InterPro"/>
</dbReference>
<feature type="transmembrane region" description="Helical" evidence="8">
    <location>
        <begin position="20"/>
        <end position="39"/>
    </location>
</feature>
<feature type="non-terminal residue" evidence="10">
    <location>
        <position position="1"/>
    </location>
</feature>
<evidence type="ECO:0000313" key="11">
    <source>
        <dbReference type="Proteomes" id="UP000027120"/>
    </source>
</evidence>
<feature type="transmembrane region" description="Helical" evidence="8">
    <location>
        <begin position="51"/>
        <end position="78"/>
    </location>
</feature>
<dbReference type="PANTHER" id="PTHR31503">
    <property type="entry name" value="VACUOLAR CALCIUM ION TRANSPORTER"/>
    <property type="match status" value="1"/>
</dbReference>
<keyword evidence="3" id="KW-0050">Antiport</keyword>
<evidence type="ECO:0000256" key="4">
    <source>
        <dbReference type="ARBA" id="ARBA00022692"/>
    </source>
</evidence>
<name>A0A067DXL8_CITSI</name>
<dbReference type="Pfam" id="PF01699">
    <property type="entry name" value="Na_Ca_ex"/>
    <property type="match status" value="1"/>
</dbReference>
<dbReference type="Proteomes" id="UP000027120">
    <property type="component" value="Unassembled WGS sequence"/>
</dbReference>
<evidence type="ECO:0000256" key="5">
    <source>
        <dbReference type="ARBA" id="ARBA00022989"/>
    </source>
</evidence>
<keyword evidence="6" id="KW-0406">Ion transport</keyword>
<dbReference type="EMBL" id="KK785166">
    <property type="protein sequence ID" value="KDO47699.1"/>
    <property type="molecule type" value="Genomic_DNA"/>
</dbReference>
<gene>
    <name evidence="10" type="ORF">CISIN_1g0132311mg</name>
</gene>
<evidence type="ECO:0000259" key="9">
    <source>
        <dbReference type="Pfam" id="PF01699"/>
    </source>
</evidence>
<dbReference type="GO" id="GO:0015368">
    <property type="term" value="F:calcium:monoatomic cation antiporter activity"/>
    <property type="evidence" value="ECO:0007669"/>
    <property type="project" value="UniProtKB-ARBA"/>
</dbReference>
<comment type="subcellular location">
    <subcellularLocation>
        <location evidence="1">Endomembrane system</location>
        <topology evidence="1">Multi-pass membrane protein</topology>
    </subcellularLocation>
</comment>
<dbReference type="GO" id="GO:0012505">
    <property type="term" value="C:endomembrane system"/>
    <property type="evidence" value="ECO:0007669"/>
    <property type="project" value="UniProtKB-SubCell"/>
</dbReference>
<keyword evidence="2" id="KW-0813">Transport</keyword>
<dbReference type="InterPro" id="IPR004837">
    <property type="entry name" value="NaCa_Exmemb"/>
</dbReference>
<keyword evidence="5 8" id="KW-1133">Transmembrane helix</keyword>
<evidence type="ECO:0000256" key="3">
    <source>
        <dbReference type="ARBA" id="ARBA00022449"/>
    </source>
</evidence>
<reference evidence="10 11" key="1">
    <citation type="submission" date="2014-04" db="EMBL/GenBank/DDBJ databases">
        <authorList>
            <consortium name="International Citrus Genome Consortium"/>
            <person name="Gmitter F."/>
            <person name="Chen C."/>
            <person name="Farmerie W."/>
            <person name="Harkins T."/>
            <person name="Desany B."/>
            <person name="Mohiuddin M."/>
            <person name="Kodira C."/>
            <person name="Borodovsky M."/>
            <person name="Lomsadze A."/>
            <person name="Burns P."/>
            <person name="Jenkins J."/>
            <person name="Prochnik S."/>
            <person name="Shu S."/>
            <person name="Chapman J."/>
            <person name="Pitluck S."/>
            <person name="Schmutz J."/>
            <person name="Rokhsar D."/>
        </authorList>
    </citation>
    <scope>NUCLEOTIDE SEQUENCE</scope>
</reference>
<feature type="domain" description="Sodium/calcium exchanger membrane region" evidence="9">
    <location>
        <begin position="20"/>
        <end position="81"/>
    </location>
</feature>
<evidence type="ECO:0000256" key="2">
    <source>
        <dbReference type="ARBA" id="ARBA00022448"/>
    </source>
</evidence>
<protein>
    <recommendedName>
        <fullName evidence="9">Sodium/calcium exchanger membrane region domain-containing protein</fullName>
    </recommendedName>
</protein>
<keyword evidence="11" id="KW-1185">Reference proteome</keyword>
<evidence type="ECO:0000256" key="7">
    <source>
        <dbReference type="ARBA" id="ARBA00023136"/>
    </source>
</evidence>
<proteinExistence type="predicted"/>
<keyword evidence="4 8" id="KW-0812">Transmembrane</keyword>
<dbReference type="PANTHER" id="PTHR31503:SF1">
    <property type="entry name" value="VACUOLAR CATION_PROTON EXCHANGER 3"/>
    <property type="match status" value="1"/>
</dbReference>
<evidence type="ECO:0000256" key="1">
    <source>
        <dbReference type="ARBA" id="ARBA00004127"/>
    </source>
</evidence>
<keyword evidence="7 8" id="KW-0472">Membrane</keyword>
<dbReference type="InterPro" id="IPR004713">
    <property type="entry name" value="CaH_exchang"/>
</dbReference>
<evidence type="ECO:0000256" key="8">
    <source>
        <dbReference type="SAM" id="Phobius"/>
    </source>
</evidence>
<dbReference type="AlphaFoldDB" id="A0A067DXL8"/>
<evidence type="ECO:0000256" key="6">
    <source>
        <dbReference type="ARBA" id="ARBA00023065"/>
    </source>
</evidence>
<evidence type="ECO:0000313" key="10">
    <source>
        <dbReference type="EMBL" id="KDO47699.1"/>
    </source>
</evidence>
<sequence>DSEDDDDVTEETPVIGFWSGFAWLVGMTAIIALLSEFVVGTIEDASNSWGISVSFISIILLPIVGNAAEHAGAIIFAFKNKLVSNK</sequence>